<feature type="compositionally biased region" description="Polar residues" evidence="1">
    <location>
        <begin position="1"/>
        <end position="10"/>
    </location>
</feature>
<sequence length="832" mass="93168">MVQPDQQQKTNGEHGYIRPHLPRKKSRPGTARSDRALPQPNLTPDLGPEFKSNAKSVLDFIRAHKSYTPPGYEKPVPGEHPKFDDAEKYGISDDQEDRLWVIETNRLIRAVSDLNKPLRFESPVPSWGINKAEFENLAELGNQALHCLNICRHDNQLLMFDHYRDLFEPEAYLKARNILSNAFDPDESTAKPGQPLRGREHPADLNIHDKTAEVFCAFVDYATAAVARLALRGIPSEFWHVRALAGLAKTSAKMKLLFTDLEKFARQSLEEGQDILAKDEAFTAIGGTGGPALDIVDPEGRPFQMSKSKDPTGREDVTDSADIHRLLTREQRGVNTYFSDMAMIGTWTAHSLRAVFFWFQRSAISGYAVDTFDICGLVYKSGLNGLSTLVYQDRDGELVGSSNREVIRLSYSGFKMLHQVVQVLVKEHSSRPPITTAEVKPGATLNLDFLEVTSQTSTAIGDSKTSDSYRLELTTMGDYASVFVPLAVATPLQLGNLIWATEIVTSISSVTHTIDYSSLPSQEFTVYASLRTSAYENTVRPKLDASDARSLSQCLVAQNRLRHGNQRESTNTKDWESLPTTDRQNRTDDSDKRLRDLHTLFKSWDIQENSIVVKRQSYVILLLLGCAILVIGGVMVGVFMGEKLTGVDPFNITLFAWILAGFLILVFKSLLVSEWPWRDFLKGRVPCRSVTELHDVTQVETQDILEYLLSREFWTILVVKGPYHRPFVRKSDGGDGFSIDVKISLRTLLASGILVVKVAGPQGLGLVCMDLRKGARGRNKILHADKIEKEEYGDVLGSFDIQDGFDEVPLTTIGTSWTKILGIYHRADRQFR</sequence>
<keyword evidence="2" id="KW-1133">Transmembrane helix</keyword>
<evidence type="ECO:0000256" key="2">
    <source>
        <dbReference type="SAM" id="Phobius"/>
    </source>
</evidence>
<dbReference type="Proteomes" id="UP000799779">
    <property type="component" value="Unassembled WGS sequence"/>
</dbReference>
<evidence type="ECO:0000256" key="1">
    <source>
        <dbReference type="SAM" id="MobiDB-lite"/>
    </source>
</evidence>
<feature type="transmembrane region" description="Helical" evidence="2">
    <location>
        <begin position="618"/>
        <end position="640"/>
    </location>
</feature>
<proteinExistence type="predicted"/>
<dbReference type="OrthoDB" id="5419219at2759"/>
<dbReference type="EMBL" id="ML977582">
    <property type="protein sequence ID" value="KAF2001486.1"/>
    <property type="molecule type" value="Genomic_DNA"/>
</dbReference>
<feature type="transmembrane region" description="Helical" evidence="2">
    <location>
        <begin position="652"/>
        <end position="672"/>
    </location>
</feature>
<reference evidence="3" key="1">
    <citation type="journal article" date="2020" name="Stud. Mycol.">
        <title>101 Dothideomycetes genomes: a test case for predicting lifestyles and emergence of pathogens.</title>
        <authorList>
            <person name="Haridas S."/>
            <person name="Albert R."/>
            <person name="Binder M."/>
            <person name="Bloem J."/>
            <person name="Labutti K."/>
            <person name="Salamov A."/>
            <person name="Andreopoulos B."/>
            <person name="Baker S."/>
            <person name="Barry K."/>
            <person name="Bills G."/>
            <person name="Bluhm B."/>
            <person name="Cannon C."/>
            <person name="Castanera R."/>
            <person name="Culley D."/>
            <person name="Daum C."/>
            <person name="Ezra D."/>
            <person name="Gonzalez J."/>
            <person name="Henrissat B."/>
            <person name="Kuo A."/>
            <person name="Liang C."/>
            <person name="Lipzen A."/>
            <person name="Lutzoni F."/>
            <person name="Magnuson J."/>
            <person name="Mondo S."/>
            <person name="Nolan M."/>
            <person name="Ohm R."/>
            <person name="Pangilinan J."/>
            <person name="Park H.-J."/>
            <person name="Ramirez L."/>
            <person name="Alfaro M."/>
            <person name="Sun H."/>
            <person name="Tritt A."/>
            <person name="Yoshinaga Y."/>
            <person name="Zwiers L.-H."/>
            <person name="Turgeon B."/>
            <person name="Goodwin S."/>
            <person name="Spatafora J."/>
            <person name="Crous P."/>
            <person name="Grigoriev I."/>
        </authorList>
    </citation>
    <scope>NUCLEOTIDE SEQUENCE</scope>
    <source>
        <strain evidence="3">CBS 123094</strain>
    </source>
</reference>
<evidence type="ECO:0000313" key="4">
    <source>
        <dbReference type="Proteomes" id="UP000799779"/>
    </source>
</evidence>
<protein>
    <submittedName>
        <fullName evidence="3">Uncharacterized protein</fullName>
    </submittedName>
</protein>
<keyword evidence="4" id="KW-1185">Reference proteome</keyword>
<name>A0A6A5WV57_9PLEO</name>
<gene>
    <name evidence="3" type="ORF">P154DRAFT_562514</name>
</gene>
<keyword evidence="2" id="KW-0812">Transmembrane</keyword>
<organism evidence="3 4">
    <name type="scientific">Amniculicola lignicola CBS 123094</name>
    <dbReference type="NCBI Taxonomy" id="1392246"/>
    <lineage>
        <taxon>Eukaryota</taxon>
        <taxon>Fungi</taxon>
        <taxon>Dikarya</taxon>
        <taxon>Ascomycota</taxon>
        <taxon>Pezizomycotina</taxon>
        <taxon>Dothideomycetes</taxon>
        <taxon>Pleosporomycetidae</taxon>
        <taxon>Pleosporales</taxon>
        <taxon>Amniculicolaceae</taxon>
        <taxon>Amniculicola</taxon>
    </lineage>
</organism>
<evidence type="ECO:0000313" key="3">
    <source>
        <dbReference type="EMBL" id="KAF2001486.1"/>
    </source>
</evidence>
<dbReference type="AlphaFoldDB" id="A0A6A5WV57"/>
<keyword evidence="2" id="KW-0472">Membrane</keyword>
<feature type="region of interest" description="Disordered" evidence="1">
    <location>
        <begin position="562"/>
        <end position="589"/>
    </location>
</feature>
<feature type="region of interest" description="Disordered" evidence="1">
    <location>
        <begin position="1"/>
        <end position="50"/>
    </location>
</feature>
<accession>A0A6A5WV57</accession>